<dbReference type="Pfam" id="PF25832">
    <property type="entry name" value="Fn3_SaeA_2nd"/>
    <property type="match status" value="1"/>
</dbReference>
<dbReference type="Proteomes" id="UP001240984">
    <property type="component" value="Unassembled WGS sequence"/>
</dbReference>
<keyword evidence="3" id="KW-1185">Reference proteome</keyword>
<feature type="domain" description="Fibronectin type-III" evidence="1">
    <location>
        <begin position="391"/>
        <end position="487"/>
    </location>
</feature>
<evidence type="ECO:0000313" key="2">
    <source>
        <dbReference type="EMBL" id="MDP9793127.1"/>
    </source>
</evidence>
<proteinExistence type="predicted"/>
<name>A0ABT9MNZ9_9ACTN</name>
<protein>
    <recommendedName>
        <fullName evidence="1">Fibronectin type-III domain-containing protein</fullName>
    </recommendedName>
</protein>
<organism evidence="2 3">
    <name type="scientific">Catenuloplanes nepalensis</name>
    <dbReference type="NCBI Taxonomy" id="587533"/>
    <lineage>
        <taxon>Bacteria</taxon>
        <taxon>Bacillati</taxon>
        <taxon>Actinomycetota</taxon>
        <taxon>Actinomycetes</taxon>
        <taxon>Micromonosporales</taxon>
        <taxon>Micromonosporaceae</taxon>
        <taxon>Catenuloplanes</taxon>
    </lineage>
</organism>
<dbReference type="PROSITE" id="PS50853">
    <property type="entry name" value="FN3"/>
    <property type="match status" value="1"/>
</dbReference>
<dbReference type="RefSeq" id="WP_306828084.1">
    <property type="nucleotide sequence ID" value="NZ_JAUSRA010000001.1"/>
</dbReference>
<reference evidence="2 3" key="1">
    <citation type="submission" date="2023-07" db="EMBL/GenBank/DDBJ databases">
        <title>Sequencing the genomes of 1000 actinobacteria strains.</title>
        <authorList>
            <person name="Klenk H.-P."/>
        </authorList>
    </citation>
    <scope>NUCLEOTIDE SEQUENCE [LARGE SCALE GENOMIC DNA]</scope>
    <source>
        <strain evidence="2 3">DSM 44710</strain>
    </source>
</reference>
<dbReference type="InterPro" id="IPR003961">
    <property type="entry name" value="FN3_dom"/>
</dbReference>
<comment type="caution">
    <text evidence="2">The sequence shown here is derived from an EMBL/GenBank/DDBJ whole genome shotgun (WGS) entry which is preliminary data.</text>
</comment>
<evidence type="ECO:0000313" key="3">
    <source>
        <dbReference type="Proteomes" id="UP001240984"/>
    </source>
</evidence>
<evidence type="ECO:0000259" key="1">
    <source>
        <dbReference type="PROSITE" id="PS50853"/>
    </source>
</evidence>
<dbReference type="EMBL" id="JAUSRA010000001">
    <property type="protein sequence ID" value="MDP9793127.1"/>
    <property type="molecule type" value="Genomic_DNA"/>
</dbReference>
<accession>A0ABT9MNZ9</accession>
<gene>
    <name evidence="2" type="ORF">J2S43_001639</name>
</gene>
<dbReference type="InterPro" id="IPR058691">
    <property type="entry name" value="Fn3_SaeA_1st"/>
</dbReference>
<sequence length="885" mass="95002">MTFEAKTYLRDVINPLRDQVGGLPADLLRHYAVDPGMTGAQIAEQLKRVRSFWQQRQGGAGAAAAVCARMLTRDEQLRQEHGESMNRPEWWREQATQVRQEAVAESERLAADLRTAYGVLGGITEDRLGAIVRHYPALNQDTIDLAVTSAGLRLVERAVLPTGSGLDAAAYRSLGKVLERIGVPTVVQLLHPDSGSFRLLGAGAPALDLDTVVERRVAANTAADSPTMRLRKQAYGILEVALAAGADLRTVALFQVVELLQTARRQAALPDSSLLRKATDAGLSLDDARTVVLSLPDELAVDHGERVRELIEGGQLYAAQQAVSALPDAHPDRAELQARVTEKLGEVEQLRRRSDLALRDGNEGEAEAILRAAQRIAGDDDDLERRLAALPPPPPRELTARPKDDGVALSWLPPASVTEELRYRVVCGDTPPRTPGDGDVIAEVGEPQVTDRVAEPARVLHYAVFAAVGEGAWSRPAQTSITVTPAVSGVAVRTGPSEVFCSWRIHPRADGVRVRRTVGSRPGSGDDGELVPTSGLDGFYDRHGDAEADRFYGIVALYRDGAGAEVAAPMVVAQATARTEAPAYVRRLWVHVTALDHATASAHIAWQTPAAGRVSVRRAASRPPWPAGATIGRTEIEGYGEPLVGDRLVQGPETQIVVTVPSGRQVYVPFTVDDSGAATVGEPASVGVSDPVGQLRAWRTGDEVNVSWVWPASASIAEVTFNPERGPAQRRRVTRGQVAAEGCRIPAGRTGGRITVCTVSRGQGGDLLSAPQHVTVDGLATVLSYHLPRVGGLLSRGRRLLRVSVDQPCAGVELHLVVASGIAMPAKPDSGRTVQRFTGLTLDPDSPWEVPFTVPKSERPYWLRCFVVRPGGIRVVDPIDEMKVS</sequence>